<keyword evidence="11" id="KW-0472">Membrane</keyword>
<dbReference type="PANTHER" id="PTHR45436">
    <property type="entry name" value="SENSOR HISTIDINE KINASE YKOH"/>
    <property type="match status" value="1"/>
</dbReference>
<evidence type="ECO:0000259" key="12">
    <source>
        <dbReference type="PROSITE" id="PS50109"/>
    </source>
</evidence>
<accession>A0ABZ1SUD1</accession>
<dbReference type="InterPro" id="IPR003661">
    <property type="entry name" value="HisK_dim/P_dom"/>
</dbReference>
<reference evidence="14" key="1">
    <citation type="submission" date="2022-10" db="EMBL/GenBank/DDBJ databases">
        <title>The complete genomes of actinobacterial strains from the NBC collection.</title>
        <authorList>
            <person name="Joergensen T.S."/>
            <person name="Alvarez Arevalo M."/>
            <person name="Sterndorff E.B."/>
            <person name="Faurdal D."/>
            <person name="Vuksanovic O."/>
            <person name="Mourched A.-S."/>
            <person name="Charusanti P."/>
            <person name="Shaw S."/>
            <person name="Blin K."/>
            <person name="Weber T."/>
        </authorList>
    </citation>
    <scope>NUCLEOTIDE SEQUENCE</scope>
    <source>
        <strain evidence="14">NBC_00254</strain>
    </source>
</reference>
<dbReference type="SMART" id="SM00304">
    <property type="entry name" value="HAMP"/>
    <property type="match status" value="1"/>
</dbReference>
<keyword evidence="15" id="KW-1185">Reference proteome</keyword>
<evidence type="ECO:0000256" key="3">
    <source>
        <dbReference type="ARBA" id="ARBA00012438"/>
    </source>
</evidence>
<feature type="region of interest" description="Disordered" evidence="10">
    <location>
        <begin position="1"/>
        <end position="122"/>
    </location>
</feature>
<comment type="catalytic activity">
    <reaction evidence="1">
        <text>ATP + protein L-histidine = ADP + protein N-phospho-L-histidine.</text>
        <dbReference type="EC" id="2.7.13.3"/>
    </reaction>
</comment>
<keyword evidence="9" id="KW-0902">Two-component regulatory system</keyword>
<dbReference type="InterPro" id="IPR036890">
    <property type="entry name" value="HATPase_C_sf"/>
</dbReference>
<evidence type="ECO:0000256" key="7">
    <source>
        <dbReference type="ARBA" id="ARBA00022777"/>
    </source>
</evidence>
<evidence type="ECO:0000256" key="8">
    <source>
        <dbReference type="ARBA" id="ARBA00022989"/>
    </source>
</evidence>
<dbReference type="InterPro" id="IPR003594">
    <property type="entry name" value="HATPase_dom"/>
</dbReference>
<dbReference type="SUPFAM" id="SSF55874">
    <property type="entry name" value="ATPase domain of HSP90 chaperone/DNA topoisomerase II/histidine kinase"/>
    <property type="match status" value="1"/>
</dbReference>
<evidence type="ECO:0000259" key="13">
    <source>
        <dbReference type="PROSITE" id="PS50885"/>
    </source>
</evidence>
<dbReference type="CDD" id="cd06225">
    <property type="entry name" value="HAMP"/>
    <property type="match status" value="1"/>
</dbReference>
<dbReference type="SMART" id="SM00387">
    <property type="entry name" value="HATPase_c"/>
    <property type="match status" value="1"/>
</dbReference>
<sequence>MSTDPIKPTKISRPTGSAGRTEAAAESAESAEPSAPAAPVTHAEATRSAEPAAPAEPTESVAPAEPTRSAEPADIPAPARSTRFGGPADSAVLAGARRTARKGRRMSPDTQHTPSEPRRTPRIRASLHLLSLLDPRSLRWKIAALAAVASCAVAVAVGVLVHTTTYEWSLNTGRSEAFQAVIRTASGTPGEDPPDSAIEDPAELPPELLRQVTPRKPATWHDDSEVATWYDDTKPDEPWMWAAVRKGGRVLAVKVDMGAERRSLQALDRHIVMATLAVLAIVVPLTALIAELPNRRLRRVAGTARRIAGGDLDARIGAEGRTRDEIGEISAAVDSMASALQERLLAEQRFTADVAHELRTPLMGLITSAELLPEGEITELVRDRVGVLRGLVEDLLEISRLDAGAERADHVPVPLGGVVEESVRRTGLPAQVEVIGDPVADTDPRRLDRIIANLVVNAHRHGRAPVEVTVRGTTIVVRDHGPGFPGTLLAEGPRRFRTGAAERGRGHGLGLTIALGQAQVIGAALDFANAPDGGAVATIRLDAGTHD</sequence>
<name>A0ABZ1SUD1_9ACTN</name>
<keyword evidence="7" id="KW-0418">Kinase</keyword>
<feature type="domain" description="HAMP" evidence="13">
    <location>
        <begin position="295"/>
        <end position="345"/>
    </location>
</feature>
<dbReference type="SUPFAM" id="SSF47384">
    <property type="entry name" value="Homodimeric domain of signal transducing histidine kinase"/>
    <property type="match status" value="1"/>
</dbReference>
<evidence type="ECO:0000256" key="5">
    <source>
        <dbReference type="ARBA" id="ARBA00022679"/>
    </source>
</evidence>
<evidence type="ECO:0000256" key="10">
    <source>
        <dbReference type="SAM" id="MobiDB-lite"/>
    </source>
</evidence>
<protein>
    <recommendedName>
        <fullName evidence="3">histidine kinase</fullName>
        <ecNumber evidence="3">2.7.13.3</ecNumber>
    </recommendedName>
</protein>
<proteinExistence type="predicted"/>
<dbReference type="EC" id="2.7.13.3" evidence="3"/>
<keyword evidence="4" id="KW-0597">Phosphoprotein</keyword>
<dbReference type="InterPro" id="IPR003660">
    <property type="entry name" value="HAMP_dom"/>
</dbReference>
<feature type="transmembrane region" description="Helical" evidence="11">
    <location>
        <begin position="271"/>
        <end position="290"/>
    </location>
</feature>
<comment type="subcellular location">
    <subcellularLocation>
        <location evidence="2">Cell membrane</location>
    </subcellularLocation>
</comment>
<dbReference type="Proteomes" id="UP001432011">
    <property type="component" value="Chromosome"/>
</dbReference>
<dbReference type="PANTHER" id="PTHR45436:SF5">
    <property type="entry name" value="SENSOR HISTIDINE KINASE TRCS"/>
    <property type="match status" value="1"/>
</dbReference>
<evidence type="ECO:0000256" key="6">
    <source>
        <dbReference type="ARBA" id="ARBA00022692"/>
    </source>
</evidence>
<feature type="domain" description="Histidine kinase" evidence="12">
    <location>
        <begin position="353"/>
        <end position="545"/>
    </location>
</feature>
<dbReference type="InterPro" id="IPR036097">
    <property type="entry name" value="HisK_dim/P_sf"/>
</dbReference>
<evidence type="ECO:0000256" key="11">
    <source>
        <dbReference type="SAM" id="Phobius"/>
    </source>
</evidence>
<dbReference type="Pfam" id="PF00672">
    <property type="entry name" value="HAMP"/>
    <property type="match status" value="1"/>
</dbReference>
<dbReference type="RefSeq" id="WP_260617181.1">
    <property type="nucleotide sequence ID" value="NZ_CP108085.1"/>
</dbReference>
<evidence type="ECO:0000256" key="9">
    <source>
        <dbReference type="ARBA" id="ARBA00023012"/>
    </source>
</evidence>
<feature type="transmembrane region" description="Helical" evidence="11">
    <location>
        <begin position="142"/>
        <end position="161"/>
    </location>
</feature>
<dbReference type="SUPFAM" id="SSF158472">
    <property type="entry name" value="HAMP domain-like"/>
    <property type="match status" value="1"/>
</dbReference>
<evidence type="ECO:0000256" key="2">
    <source>
        <dbReference type="ARBA" id="ARBA00004236"/>
    </source>
</evidence>
<dbReference type="InterPro" id="IPR005467">
    <property type="entry name" value="His_kinase_dom"/>
</dbReference>
<keyword evidence="5" id="KW-0808">Transferase</keyword>
<evidence type="ECO:0000256" key="4">
    <source>
        <dbReference type="ARBA" id="ARBA00022553"/>
    </source>
</evidence>
<dbReference type="Pfam" id="PF00512">
    <property type="entry name" value="HisKA"/>
    <property type="match status" value="1"/>
</dbReference>
<dbReference type="Gene3D" id="6.10.340.10">
    <property type="match status" value="1"/>
</dbReference>
<dbReference type="CDD" id="cd00082">
    <property type="entry name" value="HisKA"/>
    <property type="match status" value="1"/>
</dbReference>
<evidence type="ECO:0000256" key="1">
    <source>
        <dbReference type="ARBA" id="ARBA00000085"/>
    </source>
</evidence>
<organism evidence="14 15">
    <name type="scientific">Microbispora hainanensis</name>
    <dbReference type="NCBI Taxonomy" id="568844"/>
    <lineage>
        <taxon>Bacteria</taxon>
        <taxon>Bacillati</taxon>
        <taxon>Actinomycetota</taxon>
        <taxon>Actinomycetes</taxon>
        <taxon>Streptosporangiales</taxon>
        <taxon>Streptosporangiaceae</taxon>
        <taxon>Microbispora</taxon>
    </lineage>
</organism>
<gene>
    <name evidence="14" type="ORF">OG913_06245</name>
</gene>
<dbReference type="Pfam" id="PF02518">
    <property type="entry name" value="HATPase_c"/>
    <property type="match status" value="1"/>
</dbReference>
<evidence type="ECO:0000313" key="15">
    <source>
        <dbReference type="Proteomes" id="UP001432011"/>
    </source>
</evidence>
<dbReference type="PROSITE" id="PS50885">
    <property type="entry name" value="HAMP"/>
    <property type="match status" value="1"/>
</dbReference>
<dbReference type="EMBL" id="CP108085">
    <property type="protein sequence ID" value="WUP76618.1"/>
    <property type="molecule type" value="Genomic_DNA"/>
</dbReference>
<feature type="compositionally biased region" description="Low complexity" evidence="10">
    <location>
        <begin position="22"/>
        <end position="39"/>
    </location>
</feature>
<dbReference type="InterPro" id="IPR050428">
    <property type="entry name" value="TCS_sensor_his_kinase"/>
</dbReference>
<evidence type="ECO:0000313" key="14">
    <source>
        <dbReference type="EMBL" id="WUP76618.1"/>
    </source>
</evidence>
<feature type="compositionally biased region" description="Low complexity" evidence="10">
    <location>
        <begin position="46"/>
        <end position="67"/>
    </location>
</feature>
<dbReference type="Gene3D" id="3.30.565.10">
    <property type="entry name" value="Histidine kinase-like ATPase, C-terminal domain"/>
    <property type="match status" value="1"/>
</dbReference>
<dbReference type="SMART" id="SM00388">
    <property type="entry name" value="HisKA"/>
    <property type="match status" value="1"/>
</dbReference>
<keyword evidence="6 11" id="KW-0812">Transmembrane</keyword>
<keyword evidence="8 11" id="KW-1133">Transmembrane helix</keyword>
<dbReference type="PROSITE" id="PS50109">
    <property type="entry name" value="HIS_KIN"/>
    <property type="match status" value="1"/>
</dbReference>
<dbReference type="Gene3D" id="1.10.287.130">
    <property type="match status" value="1"/>
</dbReference>